<dbReference type="EMBL" id="FOCC01000002">
    <property type="protein sequence ID" value="SEM42599.1"/>
    <property type="molecule type" value="Genomic_DNA"/>
</dbReference>
<feature type="transmembrane region" description="Helical" evidence="1">
    <location>
        <begin position="12"/>
        <end position="34"/>
    </location>
</feature>
<evidence type="ECO:0000313" key="3">
    <source>
        <dbReference type="EMBL" id="SEM42599.1"/>
    </source>
</evidence>
<reference evidence="3 4" key="1">
    <citation type="submission" date="2016-10" db="EMBL/GenBank/DDBJ databases">
        <authorList>
            <person name="Varghese N."/>
            <person name="Submissions S."/>
        </authorList>
    </citation>
    <scope>NUCLEOTIDE SEQUENCE [LARGE SCALE GENOMIC DNA]</scope>
    <source>
        <strain evidence="3 4">WC1T17</strain>
    </source>
</reference>
<evidence type="ECO:0000259" key="2">
    <source>
        <dbReference type="Pfam" id="PF14378"/>
    </source>
</evidence>
<dbReference type="InterPro" id="IPR036938">
    <property type="entry name" value="PAP2/HPO_sf"/>
</dbReference>
<dbReference type="Pfam" id="PF14378">
    <property type="entry name" value="PAP2_3"/>
    <property type="match status" value="1"/>
</dbReference>
<feature type="transmembrane region" description="Helical" evidence="1">
    <location>
        <begin position="54"/>
        <end position="74"/>
    </location>
</feature>
<keyword evidence="1" id="KW-0472">Membrane</keyword>
<dbReference type="Proteomes" id="UP000182089">
    <property type="component" value="Unassembled WGS sequence"/>
</dbReference>
<evidence type="ECO:0000313" key="4">
    <source>
        <dbReference type="Proteomes" id="UP000182089"/>
    </source>
</evidence>
<name>A0ABY1A9W1_9LACO</name>
<evidence type="ECO:0000256" key="1">
    <source>
        <dbReference type="SAM" id="Phobius"/>
    </source>
</evidence>
<gene>
    <name evidence="3" type="ORF">SAMN05216431_102184</name>
</gene>
<comment type="caution">
    <text evidence="3">The sequence shown here is derived from an EMBL/GenBank/DDBJ whole genome shotgun (WGS) entry which is preliminary data.</text>
</comment>
<proteinExistence type="predicted"/>
<sequence>MPLTLKKLLPKYAILPLITVVVWNMAVYFGSRFFSTGLYHYNLTSRFDDMIPLVPWTVVIYLGCYLFWIVNYILSCQTTKAKVAQFTSADILGKTVCLIFYLCLPTTNIRPEITGTDFFSHLMLWLYQTDAADNLLPSIHCLISWLCFIGVRKLDHIPRWWKIVSLMIAILICLSTLTTKQHVIIDVLAGIFLAESCYFIAQKFTPLKPLVNWIK</sequence>
<dbReference type="InterPro" id="IPR026841">
    <property type="entry name" value="Aur1/Ipt1"/>
</dbReference>
<dbReference type="SUPFAM" id="SSF48317">
    <property type="entry name" value="Acid phosphatase/Vanadium-dependent haloperoxidase"/>
    <property type="match status" value="1"/>
</dbReference>
<protein>
    <submittedName>
        <fullName evidence="3">PAP2 superfamily protein</fullName>
    </submittedName>
</protein>
<keyword evidence="1" id="KW-1133">Transmembrane helix</keyword>
<feature type="transmembrane region" description="Helical" evidence="1">
    <location>
        <begin position="160"/>
        <end position="177"/>
    </location>
</feature>
<accession>A0ABY1A9W1</accession>
<feature type="domain" description="Inositolphosphotransferase Aur1/Ipt1" evidence="2">
    <location>
        <begin position="136"/>
        <end position="194"/>
    </location>
</feature>
<organism evidence="3 4">
    <name type="scientific">Ligilactobacillus ruminis</name>
    <dbReference type="NCBI Taxonomy" id="1623"/>
    <lineage>
        <taxon>Bacteria</taxon>
        <taxon>Bacillati</taxon>
        <taxon>Bacillota</taxon>
        <taxon>Bacilli</taxon>
        <taxon>Lactobacillales</taxon>
        <taxon>Lactobacillaceae</taxon>
        <taxon>Ligilactobacillus</taxon>
    </lineage>
</organism>
<keyword evidence="1" id="KW-0812">Transmembrane</keyword>